<gene>
    <name evidence="3" type="ORF">DYU05_00005</name>
</gene>
<dbReference type="GO" id="GO:0003697">
    <property type="term" value="F:single-stranded DNA binding"/>
    <property type="evidence" value="ECO:0007669"/>
    <property type="project" value="InterPro"/>
</dbReference>
<dbReference type="InterPro" id="IPR017113">
    <property type="entry name" value="Antirestriction_ArdC"/>
</dbReference>
<feature type="domain" description="Polyvalent protein metallopeptidase" evidence="2">
    <location>
        <begin position="201"/>
        <end position="318"/>
    </location>
</feature>
<organism evidence="3 4">
    <name type="scientific">Mucilaginibacter terrenus</name>
    <dbReference type="NCBI Taxonomy" id="2482727"/>
    <lineage>
        <taxon>Bacteria</taxon>
        <taxon>Pseudomonadati</taxon>
        <taxon>Bacteroidota</taxon>
        <taxon>Sphingobacteriia</taxon>
        <taxon>Sphingobacteriales</taxon>
        <taxon>Sphingobacteriaceae</taxon>
        <taxon>Mucilaginibacter</taxon>
    </lineage>
</organism>
<dbReference type="PIRSF" id="PIRSF037112">
    <property type="entry name" value="Antirestriction_ArdC"/>
    <property type="match status" value="1"/>
</dbReference>
<evidence type="ECO:0000259" key="1">
    <source>
        <dbReference type="Pfam" id="PF08401"/>
    </source>
</evidence>
<dbReference type="InterPro" id="IPR013610">
    <property type="entry name" value="ArdC_N"/>
</dbReference>
<proteinExistence type="predicted"/>
<dbReference type="InterPro" id="IPR041459">
    <property type="entry name" value="MPTase-PolyVal"/>
</dbReference>
<evidence type="ECO:0000313" key="3">
    <source>
        <dbReference type="EMBL" id="RFZ84060.1"/>
    </source>
</evidence>
<keyword evidence="4" id="KW-1185">Reference proteome</keyword>
<accession>A0A3E2NT78</accession>
<name>A0A3E2NT78_9SPHI</name>
<evidence type="ECO:0000259" key="2">
    <source>
        <dbReference type="Pfam" id="PF18818"/>
    </source>
</evidence>
<sequence>MTLFRLTGCIAAIINSFNHFKSLNIMVTTAQPTTTNTFVDTYQEVTNAVIKILEEGTIIWQCPWNQAGLPKNITSDVNYRGWNLFLLNFHTMIKGYPTPYYITYKQANHLKGSIKKGEKGVRIIYWAEVELKNQQADATTQQPADKTDKPKKIMVPKTYTVFNIAQTEGIEFPYFEVGTPSEREKIANCEIVVDNMPNRPTIRKNGTSAYYQPSTDTVVVPSLKRCKSSEAYYSTLFHELAHSTGHVSRLNRKELLSDDGFGSTAYAKEELTAEMTAAFLSAVTGIAQSTIDNSAAYIESWLKALRNDKTLVIKAAAQAQKTADYILSVEYETA</sequence>
<dbReference type="Pfam" id="PF08401">
    <property type="entry name" value="ArdcN"/>
    <property type="match status" value="1"/>
</dbReference>
<dbReference type="Proteomes" id="UP000260823">
    <property type="component" value="Unassembled WGS sequence"/>
</dbReference>
<evidence type="ECO:0000313" key="4">
    <source>
        <dbReference type="Proteomes" id="UP000260823"/>
    </source>
</evidence>
<dbReference type="EMBL" id="QWDE01000001">
    <property type="protein sequence ID" value="RFZ84060.1"/>
    <property type="molecule type" value="Genomic_DNA"/>
</dbReference>
<dbReference type="AlphaFoldDB" id="A0A3E2NT78"/>
<feature type="domain" description="N-terminal" evidence="1">
    <location>
        <begin position="40"/>
        <end position="162"/>
    </location>
</feature>
<protein>
    <submittedName>
        <fullName evidence="3">DUF1738 domain-containing protein</fullName>
    </submittedName>
</protein>
<dbReference type="Pfam" id="PF18818">
    <property type="entry name" value="MPTase-PolyVal"/>
    <property type="match status" value="1"/>
</dbReference>
<comment type="caution">
    <text evidence="3">The sequence shown here is derived from an EMBL/GenBank/DDBJ whole genome shotgun (WGS) entry which is preliminary data.</text>
</comment>
<reference evidence="3 4" key="1">
    <citation type="submission" date="2018-08" db="EMBL/GenBank/DDBJ databases">
        <title>Mucilaginibacter terrae sp. nov., isolated from manganese diggings.</title>
        <authorList>
            <person name="Huang Y."/>
            <person name="Zhou Z."/>
        </authorList>
    </citation>
    <scope>NUCLEOTIDE SEQUENCE [LARGE SCALE GENOMIC DNA]</scope>
    <source>
        <strain evidence="3 4">ZH6</strain>
    </source>
</reference>